<dbReference type="PANTHER" id="PTHR42887:SF2">
    <property type="entry name" value="OS12G0638800 PROTEIN"/>
    <property type="match status" value="1"/>
</dbReference>
<proteinExistence type="predicted"/>
<name>A0A1T4JV81_9FIRM</name>
<dbReference type="Pfam" id="PF22780">
    <property type="entry name" value="HI0933_like_1st"/>
    <property type="match status" value="1"/>
</dbReference>
<dbReference type="AlphaFoldDB" id="A0A1T4JV81"/>
<dbReference type="InterPro" id="IPR036188">
    <property type="entry name" value="FAD/NAD-bd_sf"/>
</dbReference>
<protein>
    <recommendedName>
        <fullName evidence="8">Aminoacetone oxidase family FAD-binding enzyme</fullName>
    </recommendedName>
</protein>
<evidence type="ECO:0000256" key="2">
    <source>
        <dbReference type="ARBA" id="ARBA00022630"/>
    </source>
</evidence>
<feature type="domain" description="RsdA/BaiN/AoA(So)-like insert" evidence="5">
    <location>
        <begin position="193"/>
        <end position="352"/>
    </location>
</feature>
<feature type="domain" description="RsdA/BaiN/AoA(So)-like Rossmann fold-like" evidence="4">
    <location>
        <begin position="4"/>
        <end position="404"/>
    </location>
</feature>
<organism evidence="6 7">
    <name type="scientific">Garciella nitratireducens DSM 15102</name>
    <dbReference type="NCBI Taxonomy" id="1121911"/>
    <lineage>
        <taxon>Bacteria</taxon>
        <taxon>Bacillati</taxon>
        <taxon>Bacillota</taxon>
        <taxon>Clostridia</taxon>
        <taxon>Eubacteriales</taxon>
        <taxon>Eubacteriaceae</taxon>
        <taxon>Garciella</taxon>
    </lineage>
</organism>
<gene>
    <name evidence="6" type="ORF">SAMN02745973_00119</name>
</gene>
<dbReference type="SUPFAM" id="SSF51905">
    <property type="entry name" value="FAD/NAD(P)-binding domain"/>
    <property type="match status" value="1"/>
</dbReference>
<sequence length="407" mass="45604">MKQRVLVIGGGAAGMMSAGIAAQRGLDVHLFEKNDKLGKKIFISGKGRCNFTNASDITTIMENIIRNPYFLYSALYRFTNNDLIEFFNKLGVRSKIERGNRVFPKSDKSNDIVQALYKFLMYNGVTIHFNQKVDRVLVKNNKVEGIQLNSGEKVKGERIIIATGGLSYPKTGSTGDGFKMAKELGHHIIKPLPSLVPIVIHEKWVKDLQGLSLKNIEMTLWEKNKKIKSEFGEMIFTHYGISGPIILSLSAHMSPPYSKYLLSLNLKPALTQDQLDLRLQKDFKKYIRKQFKNSLEDLLPKKIIPIIIKLSGIDGNKFVHQITKKEREKLVHLLQNINLSVTNLRPISTAIVTAGGIDTREINPSTMESKLIKNLFFAGEVIDIHGLTGGFNLQIAFSTGYLAGINC</sequence>
<accession>A0A1T4JV81</accession>
<keyword evidence="7" id="KW-1185">Reference proteome</keyword>
<evidence type="ECO:0008006" key="8">
    <source>
        <dbReference type="Google" id="ProtNLM"/>
    </source>
</evidence>
<dbReference type="Gene3D" id="1.10.8.260">
    <property type="entry name" value="HI0933 insert domain-like"/>
    <property type="match status" value="1"/>
</dbReference>
<dbReference type="InterPro" id="IPR055178">
    <property type="entry name" value="RsdA/BaiN/AoA(So)-like_dom"/>
</dbReference>
<dbReference type="InterPro" id="IPR004792">
    <property type="entry name" value="BaiN-like"/>
</dbReference>
<dbReference type="PANTHER" id="PTHR42887">
    <property type="entry name" value="OS12G0638800 PROTEIN"/>
    <property type="match status" value="1"/>
</dbReference>
<dbReference type="Proteomes" id="UP000196365">
    <property type="component" value="Unassembled WGS sequence"/>
</dbReference>
<keyword evidence="2" id="KW-0285">Flavoprotein</keyword>
<evidence type="ECO:0000259" key="4">
    <source>
        <dbReference type="Pfam" id="PF03486"/>
    </source>
</evidence>
<dbReference type="NCBIfam" id="TIGR00275">
    <property type="entry name" value="aminoacetone oxidase family FAD-binding enzyme"/>
    <property type="match status" value="1"/>
</dbReference>
<comment type="cofactor">
    <cofactor evidence="1">
        <name>FAD</name>
        <dbReference type="ChEBI" id="CHEBI:57692"/>
    </cofactor>
</comment>
<evidence type="ECO:0000313" key="6">
    <source>
        <dbReference type="EMBL" id="SJZ34076.1"/>
    </source>
</evidence>
<dbReference type="SUPFAM" id="SSF160996">
    <property type="entry name" value="HI0933 insert domain-like"/>
    <property type="match status" value="1"/>
</dbReference>
<dbReference type="EMBL" id="FUWV01000001">
    <property type="protein sequence ID" value="SJZ34076.1"/>
    <property type="molecule type" value="Genomic_DNA"/>
</dbReference>
<evidence type="ECO:0000259" key="5">
    <source>
        <dbReference type="Pfam" id="PF22780"/>
    </source>
</evidence>
<evidence type="ECO:0000256" key="1">
    <source>
        <dbReference type="ARBA" id="ARBA00001974"/>
    </source>
</evidence>
<dbReference type="Pfam" id="PF03486">
    <property type="entry name" value="HI0933_like"/>
    <property type="match status" value="1"/>
</dbReference>
<dbReference type="RefSeq" id="WP_087677575.1">
    <property type="nucleotide sequence ID" value="NZ_FUWV01000001.1"/>
</dbReference>
<reference evidence="6" key="1">
    <citation type="submission" date="2017-02" db="EMBL/GenBank/DDBJ databases">
        <authorList>
            <person name="Peterson S.W."/>
        </authorList>
    </citation>
    <scope>NUCLEOTIDE SEQUENCE [LARGE SCALE GENOMIC DNA]</scope>
    <source>
        <strain evidence="6">DSM 15102</strain>
    </source>
</reference>
<dbReference type="InterPro" id="IPR057661">
    <property type="entry name" value="RsdA/BaiN/AoA(So)_Rossmann"/>
</dbReference>
<dbReference type="InterPro" id="IPR023166">
    <property type="entry name" value="BaiN-like_dom_sf"/>
</dbReference>
<dbReference type="OrthoDB" id="9773233at2"/>
<dbReference type="PRINTS" id="PR00411">
    <property type="entry name" value="PNDRDTASEI"/>
</dbReference>
<keyword evidence="3" id="KW-0274">FAD</keyword>
<evidence type="ECO:0000256" key="3">
    <source>
        <dbReference type="ARBA" id="ARBA00022827"/>
    </source>
</evidence>
<dbReference type="Gene3D" id="3.50.50.60">
    <property type="entry name" value="FAD/NAD(P)-binding domain"/>
    <property type="match status" value="1"/>
</dbReference>
<evidence type="ECO:0000313" key="7">
    <source>
        <dbReference type="Proteomes" id="UP000196365"/>
    </source>
</evidence>
<dbReference type="Gene3D" id="2.40.30.10">
    <property type="entry name" value="Translation factors"/>
    <property type="match status" value="1"/>
</dbReference>